<dbReference type="Pfam" id="PF08521">
    <property type="entry name" value="2CSK_N"/>
    <property type="match status" value="1"/>
</dbReference>
<feature type="signal peptide" evidence="11">
    <location>
        <begin position="1"/>
        <end position="25"/>
    </location>
</feature>
<evidence type="ECO:0000313" key="14">
    <source>
        <dbReference type="Proteomes" id="UP001204621"/>
    </source>
</evidence>
<gene>
    <name evidence="13" type="ORF">NX778_07150</name>
</gene>
<dbReference type="InterPro" id="IPR003661">
    <property type="entry name" value="HisK_dim/P_dom"/>
</dbReference>
<dbReference type="SMART" id="SM00388">
    <property type="entry name" value="HisKA"/>
    <property type="match status" value="1"/>
</dbReference>
<dbReference type="SMART" id="SM00387">
    <property type="entry name" value="HATPase_c"/>
    <property type="match status" value="1"/>
</dbReference>
<evidence type="ECO:0000256" key="5">
    <source>
        <dbReference type="ARBA" id="ARBA00022679"/>
    </source>
</evidence>
<reference evidence="13 14" key="1">
    <citation type="submission" date="2022-08" db="EMBL/GenBank/DDBJ databases">
        <title>Reclassification of Massilia species as members of the genera Telluria, Duganella, Pseudoduganella, Mokoshia gen. nov. and Zemynaea gen. nov. using orthogonal and non-orthogonal genome-based approaches.</title>
        <authorList>
            <person name="Bowman J.P."/>
        </authorList>
    </citation>
    <scope>NUCLEOTIDE SEQUENCE [LARGE SCALE GENOMIC DNA]</scope>
    <source>
        <strain evidence="13 14">JCM 31606</strain>
    </source>
</reference>
<dbReference type="Gene3D" id="3.30.565.10">
    <property type="entry name" value="Histidine kinase-like ATPase, C-terminal domain"/>
    <property type="match status" value="1"/>
</dbReference>
<feature type="domain" description="Histidine kinase" evidence="12">
    <location>
        <begin position="240"/>
        <end position="458"/>
    </location>
</feature>
<keyword evidence="7 13" id="KW-0418">Kinase</keyword>
<evidence type="ECO:0000256" key="4">
    <source>
        <dbReference type="ARBA" id="ARBA00022553"/>
    </source>
</evidence>
<keyword evidence="8 10" id="KW-1133">Transmembrane helix</keyword>
<sequence>MKSLKSRLAAWVFLPVVLISAADLAVTFHSTDSVATLVQEQLLKGAARIIAEHVAAAEGAADASAPPAAFELFENEEQDRVFYAVRSANGLLIDGDAGLAPPAAPVREDVATYFLSEVRGAPVRVVAYAESLPGGGLVTAEVAQTLAGHAALRKKLFLMTAREHLLLVALVLAALVIAFRWTLRPLMRFGELLSARQPGSLEPLRAQEVPKELLPVTEALNGYVVRLDSTLSSYERFVAGTAHHLRTYFAILTSQLNFGMREAGIPEEQKTLLAAMQKTTVEGTKVINQLLMLAAVEQGRQHPQSGGPQPTIMLGQVVTSVIEELAPLAHRHAVELGLDGSEEKLAVSAAPHLLREIAFNLVDNAIKHMDGPGSVSVVVRRDGACALLRIVDNGPGIEARHIGRVFERFYRADQGKPNSSGLGLAIVKEICDSLGAAIMLRNVNGGGLQVDVRVPLAQP</sequence>
<evidence type="ECO:0000256" key="3">
    <source>
        <dbReference type="ARBA" id="ARBA00012438"/>
    </source>
</evidence>
<dbReference type="CDD" id="cd00082">
    <property type="entry name" value="HisKA"/>
    <property type="match status" value="1"/>
</dbReference>
<protein>
    <recommendedName>
        <fullName evidence="3">histidine kinase</fullName>
        <ecNumber evidence="3">2.7.13.3</ecNumber>
    </recommendedName>
</protein>
<keyword evidence="6 10" id="KW-0812">Transmembrane</keyword>
<keyword evidence="14" id="KW-1185">Reference proteome</keyword>
<dbReference type="InterPro" id="IPR013727">
    <property type="entry name" value="2CSK_N"/>
</dbReference>
<organism evidence="13 14">
    <name type="scientific">Massilia terrae</name>
    <dbReference type="NCBI Taxonomy" id="1811224"/>
    <lineage>
        <taxon>Bacteria</taxon>
        <taxon>Pseudomonadati</taxon>
        <taxon>Pseudomonadota</taxon>
        <taxon>Betaproteobacteria</taxon>
        <taxon>Burkholderiales</taxon>
        <taxon>Oxalobacteraceae</taxon>
        <taxon>Telluria group</taxon>
        <taxon>Massilia</taxon>
    </lineage>
</organism>
<dbReference type="PRINTS" id="PR00344">
    <property type="entry name" value="BCTRLSENSOR"/>
</dbReference>
<dbReference type="CDD" id="cd00075">
    <property type="entry name" value="HATPase"/>
    <property type="match status" value="1"/>
</dbReference>
<keyword evidence="4" id="KW-0597">Phosphoprotein</keyword>
<evidence type="ECO:0000256" key="10">
    <source>
        <dbReference type="SAM" id="Phobius"/>
    </source>
</evidence>
<dbReference type="InterPro" id="IPR004358">
    <property type="entry name" value="Sig_transdc_His_kin-like_C"/>
</dbReference>
<evidence type="ECO:0000256" key="8">
    <source>
        <dbReference type="ARBA" id="ARBA00022989"/>
    </source>
</evidence>
<dbReference type="EMBL" id="JANUGU010000001">
    <property type="protein sequence ID" value="MCS0657838.1"/>
    <property type="molecule type" value="Genomic_DNA"/>
</dbReference>
<dbReference type="SUPFAM" id="SSF47384">
    <property type="entry name" value="Homodimeric domain of signal transducing histidine kinase"/>
    <property type="match status" value="1"/>
</dbReference>
<dbReference type="PANTHER" id="PTHR45436">
    <property type="entry name" value="SENSOR HISTIDINE KINASE YKOH"/>
    <property type="match status" value="1"/>
</dbReference>
<keyword evidence="9 10" id="KW-0472">Membrane</keyword>
<dbReference type="Gene3D" id="1.10.287.130">
    <property type="match status" value="1"/>
</dbReference>
<dbReference type="SUPFAM" id="SSF55874">
    <property type="entry name" value="ATPase domain of HSP90 chaperone/DNA topoisomerase II/histidine kinase"/>
    <property type="match status" value="1"/>
</dbReference>
<dbReference type="InterPro" id="IPR005467">
    <property type="entry name" value="His_kinase_dom"/>
</dbReference>
<dbReference type="PROSITE" id="PS50109">
    <property type="entry name" value="HIS_KIN"/>
    <property type="match status" value="1"/>
</dbReference>
<dbReference type="InterPro" id="IPR036890">
    <property type="entry name" value="HATPase_C_sf"/>
</dbReference>
<dbReference type="Pfam" id="PF02518">
    <property type="entry name" value="HATPase_c"/>
    <property type="match status" value="1"/>
</dbReference>
<dbReference type="InterPro" id="IPR036097">
    <property type="entry name" value="HisK_dim/P_sf"/>
</dbReference>
<proteinExistence type="predicted"/>
<evidence type="ECO:0000313" key="13">
    <source>
        <dbReference type="EMBL" id="MCS0657838.1"/>
    </source>
</evidence>
<evidence type="ECO:0000256" key="11">
    <source>
        <dbReference type="SAM" id="SignalP"/>
    </source>
</evidence>
<dbReference type="RefSeq" id="WP_258810979.1">
    <property type="nucleotide sequence ID" value="NZ_JANUGU010000001.1"/>
</dbReference>
<comment type="subcellular location">
    <subcellularLocation>
        <location evidence="2">Membrane</location>
    </subcellularLocation>
</comment>
<dbReference type="EC" id="2.7.13.3" evidence="3"/>
<evidence type="ECO:0000256" key="7">
    <source>
        <dbReference type="ARBA" id="ARBA00022777"/>
    </source>
</evidence>
<accession>A0ABT2CV33</accession>
<feature type="chain" id="PRO_5046546669" description="histidine kinase" evidence="11">
    <location>
        <begin position="26"/>
        <end position="459"/>
    </location>
</feature>
<comment type="caution">
    <text evidence="13">The sequence shown here is derived from an EMBL/GenBank/DDBJ whole genome shotgun (WGS) entry which is preliminary data.</text>
</comment>
<evidence type="ECO:0000256" key="2">
    <source>
        <dbReference type="ARBA" id="ARBA00004370"/>
    </source>
</evidence>
<dbReference type="InterPro" id="IPR003594">
    <property type="entry name" value="HATPase_dom"/>
</dbReference>
<keyword evidence="5" id="KW-0808">Transferase</keyword>
<dbReference type="PANTHER" id="PTHR45436:SF1">
    <property type="entry name" value="SENSOR PROTEIN QSEC"/>
    <property type="match status" value="1"/>
</dbReference>
<comment type="catalytic activity">
    <reaction evidence="1">
        <text>ATP + protein L-histidine = ADP + protein N-phospho-L-histidine.</text>
        <dbReference type="EC" id="2.7.13.3"/>
    </reaction>
</comment>
<feature type="transmembrane region" description="Helical" evidence="10">
    <location>
        <begin position="164"/>
        <end position="183"/>
    </location>
</feature>
<dbReference type="InterPro" id="IPR050428">
    <property type="entry name" value="TCS_sensor_his_kinase"/>
</dbReference>
<evidence type="ECO:0000259" key="12">
    <source>
        <dbReference type="PROSITE" id="PS50109"/>
    </source>
</evidence>
<dbReference type="GO" id="GO:0016301">
    <property type="term" value="F:kinase activity"/>
    <property type="evidence" value="ECO:0007669"/>
    <property type="project" value="UniProtKB-KW"/>
</dbReference>
<evidence type="ECO:0000256" key="6">
    <source>
        <dbReference type="ARBA" id="ARBA00022692"/>
    </source>
</evidence>
<name>A0ABT2CV33_9BURK</name>
<evidence type="ECO:0000256" key="9">
    <source>
        <dbReference type="ARBA" id="ARBA00023136"/>
    </source>
</evidence>
<keyword evidence="11" id="KW-0732">Signal</keyword>
<dbReference type="Proteomes" id="UP001204621">
    <property type="component" value="Unassembled WGS sequence"/>
</dbReference>
<evidence type="ECO:0000256" key="1">
    <source>
        <dbReference type="ARBA" id="ARBA00000085"/>
    </source>
</evidence>